<dbReference type="RefSeq" id="WP_184476397.1">
    <property type="nucleotide sequence ID" value="NZ_JACHOV010000010.1"/>
</dbReference>
<sequence>MAILAAMQSASIKLIGRKPGTFFGASGQYEAEICDLINEVAEDVAKYRDWQDLGRTHTLNGNGTVDSFPLPTDYDRMLQDSDVQDLESWAWGYFRYPNINQFLFDQARGFIAQPGGWIIYGGEMQFSPAPATGATATFPYITKNWALDDADQPKAAFTADTDSFLLPERLLILALVWRWRENKKLDASGDQEAFIKALDEYAAKDGGSRIQRSNARRYFPGTRAAWPRALGPA</sequence>
<gene>
    <name evidence="1" type="ORF">HNQ99_002694</name>
</gene>
<dbReference type="Proteomes" id="UP000575068">
    <property type="component" value="Unassembled WGS sequence"/>
</dbReference>
<protein>
    <submittedName>
        <fullName evidence="1">Uncharacterized protein</fullName>
    </submittedName>
</protein>
<name>A0A840HXT2_9SPHN</name>
<organism evidence="1 2">
    <name type="scientific">Rhizorhapis suberifaciens</name>
    <name type="common">corky root of lettuce</name>
    <dbReference type="NCBI Taxonomy" id="13656"/>
    <lineage>
        <taxon>Bacteria</taxon>
        <taxon>Pseudomonadati</taxon>
        <taxon>Pseudomonadota</taxon>
        <taxon>Alphaproteobacteria</taxon>
        <taxon>Sphingomonadales</taxon>
        <taxon>Sphingomonadaceae</taxon>
        <taxon>Rhizorhapis</taxon>
    </lineage>
</organism>
<evidence type="ECO:0000313" key="2">
    <source>
        <dbReference type="Proteomes" id="UP000575068"/>
    </source>
</evidence>
<dbReference type="InterPro" id="IPR056209">
    <property type="entry name" value="SU10_adaptor"/>
</dbReference>
<keyword evidence="2" id="KW-1185">Reference proteome</keyword>
<evidence type="ECO:0000313" key="1">
    <source>
        <dbReference type="EMBL" id="MBB4642369.1"/>
    </source>
</evidence>
<dbReference type="AlphaFoldDB" id="A0A840HXT2"/>
<comment type="caution">
    <text evidence="1">The sequence shown here is derived from an EMBL/GenBank/DDBJ whole genome shotgun (WGS) entry which is preliminary data.</text>
</comment>
<proteinExistence type="predicted"/>
<dbReference type="EMBL" id="JACHOV010000010">
    <property type="protein sequence ID" value="MBB4642369.1"/>
    <property type="molecule type" value="Genomic_DNA"/>
</dbReference>
<accession>A0A840HXT2</accession>
<reference evidence="1 2" key="1">
    <citation type="submission" date="2020-08" db="EMBL/GenBank/DDBJ databases">
        <title>Genomic Encyclopedia of Type Strains, Phase IV (KMG-IV): sequencing the most valuable type-strain genomes for metagenomic binning, comparative biology and taxonomic classification.</title>
        <authorList>
            <person name="Goeker M."/>
        </authorList>
    </citation>
    <scope>NUCLEOTIDE SEQUENCE [LARGE SCALE GENOMIC DNA]</scope>
    <source>
        <strain evidence="1 2">DSM 7465</strain>
    </source>
</reference>
<dbReference type="Pfam" id="PF24175">
    <property type="entry name" value="SU10_adaptor"/>
    <property type="match status" value="1"/>
</dbReference>